<comment type="similarity">
    <text evidence="3">Belongs to the AAA ATPase family.</text>
</comment>
<dbReference type="CDD" id="cd19525">
    <property type="entry name" value="RecA-like_Figl-1"/>
    <property type="match status" value="1"/>
</dbReference>
<evidence type="ECO:0000256" key="8">
    <source>
        <dbReference type="ARBA" id="ARBA00022842"/>
    </source>
</evidence>
<keyword evidence="12" id="KW-0175">Coiled coil</keyword>
<dbReference type="Proteomes" id="UP000677054">
    <property type="component" value="Unassembled WGS sequence"/>
</dbReference>
<comment type="subcellular location">
    <subcellularLocation>
        <location evidence="2">Nucleus</location>
    </subcellularLocation>
</comment>
<dbReference type="GO" id="GO:0005813">
    <property type="term" value="C:centrosome"/>
    <property type="evidence" value="ECO:0007669"/>
    <property type="project" value="UniProtKB-ARBA"/>
</dbReference>
<evidence type="ECO:0000313" key="15">
    <source>
        <dbReference type="EMBL" id="CAD7249045.1"/>
    </source>
</evidence>
<dbReference type="EMBL" id="LR901632">
    <property type="protein sequence ID" value="CAD7249045.1"/>
    <property type="molecule type" value="Genomic_DNA"/>
</dbReference>
<sequence length="1275" mass="140124">MSTKDLEDLIRKCGASLDNPEAQTDGTFDKLAETLLAFAEENPGEFCKFLSSHVGGDILESLLSDVAESLGLDKTSFEEGASKHPNSTSETSRGLQGSQEPPRSVENASRASNLAQCETKVTEIIQPRPGPSNVHQAKRSDQSSWTRGPHEVTPGVPKDLRSSGQKSNLITSSFQTLYPESGVASSGKVVPKSLSTSTVTVTKAAHIEASEVKFRNIAPTPFYGPCDSRESTSASIRPFSGQHESFPSAPVTKKFKANGVVHDSNMRITGDDGEAKDDNPGPCGFRTARDQLIMEKNAAGAKLSYSSSNNRSLGLTRRGVNTKFVPPVRGRDDTSGGMQKLHGGGSQSEHNNENMDPRLKHIDPKMVELIESEIMDQGSPVTWDDIAGLSYAKKTIQEMVVLPLLRPDIFRGLRGPPKGLLLFGPPGTGKTLIGKCLASQSGATFFSISASSLTSKWVGEGEKMVRALFAVARCHQPAVVFIDEVDSLLTSRSDSEHESSRRIKTEFLVQLDGAGTKSEDRILIVGATNRPQELDEAARRRFVKRLYIPLPDTSARGHILHNLLSDQEQNLTDDQVEAICEETEGFSGADMTSLCREAALGPIRSITIEELQTISADEVRPITYEDFMEALRHVRPSVSTNDLDMYLKWDSLYGSGLAAPYKLSLMKPFVANEASGASIRNPHEVNSRDTCSKPHKVNLMRPLSENLMRFFQQGNSKHPGQEPEETPFCCDKCGTPHVVNPTLKERRPRGPNHRPAYGRKRLDPETQKLLTLCNACALAMDRRAKGVQPPKSKVSPTPGAKEKYMNEGKRFAETLARSLDDPNAVILFCPRFTSKGCSCIQCHIVGDGKSGTEAKDRARALLQLMNKAQDLRKPSNNGGKVFSPGSRRSKAYEEFVLQKREALRSREKLCEHACQRILLYSNNFLHKQSKNRRIERKRGAAALGKLPDISELPSIRCCSDHCTKLAEMYANLLEQWRKLATSGQLCTRKAIAEMLTPSAGGKVNCNFFIQLVLGDQSVGKKVKTRVCTLKPISEEDVKSMSLHDAISQLKEQGRQMESLNQLQKELQKQQEQLIKQQKMIEDQLHLLQQPPHRPPPYHSSDCNDAVLMEGWERQSALETRYECEERSMQTSIEASTLGHVNTDMEGEGSSSSRNRRLTPVTVLPSISSGPMISLPEEISLPAIDKDGNVVYVDPLQFDMESMGYELVNVTLDPLSEGISLPDQGEGSSRNASIFIIQDSLPASADSEVALPPTALPTSVITEVHPRSITGMGVQM</sequence>
<keyword evidence="16" id="KW-1185">Reference proteome</keyword>
<keyword evidence="5" id="KW-0547">Nucleotide-binding</keyword>
<keyword evidence="7" id="KW-0067">ATP-binding</keyword>
<dbReference type="PANTHER" id="PTHR23074">
    <property type="entry name" value="AAA DOMAIN-CONTAINING"/>
    <property type="match status" value="1"/>
</dbReference>
<dbReference type="Pfam" id="PF17862">
    <property type="entry name" value="AAA_lid_3"/>
    <property type="match status" value="1"/>
</dbReference>
<dbReference type="GO" id="GO:0016887">
    <property type="term" value="F:ATP hydrolysis activity"/>
    <property type="evidence" value="ECO:0007669"/>
    <property type="project" value="InterPro"/>
</dbReference>
<accession>A0A7R8XKY1</accession>
<gene>
    <name evidence="15" type="ORF">DSTB1V02_LOCUS8846</name>
</gene>
<feature type="coiled-coil region" evidence="12">
    <location>
        <begin position="1042"/>
        <end position="1083"/>
    </location>
</feature>
<evidence type="ECO:0000256" key="11">
    <source>
        <dbReference type="ARBA" id="ARBA00049360"/>
    </source>
</evidence>
<dbReference type="GO" id="GO:0031114">
    <property type="term" value="P:regulation of microtubule depolymerization"/>
    <property type="evidence" value="ECO:0007669"/>
    <property type="project" value="UniProtKB-ARBA"/>
</dbReference>
<dbReference type="OrthoDB" id="10251136at2759"/>
<keyword evidence="9" id="KW-0539">Nucleus</keyword>
<dbReference type="GO" id="GO:0051013">
    <property type="term" value="P:microtubule severing"/>
    <property type="evidence" value="ECO:0007669"/>
    <property type="project" value="UniProtKB-ARBA"/>
</dbReference>
<evidence type="ECO:0000256" key="6">
    <source>
        <dbReference type="ARBA" id="ARBA00022801"/>
    </source>
</evidence>
<dbReference type="InterPro" id="IPR003959">
    <property type="entry name" value="ATPase_AAA_core"/>
</dbReference>
<protein>
    <recommendedName>
        <fullName evidence="10">Fidgetin-like protein 1</fullName>
    </recommendedName>
</protein>
<dbReference type="InterPro" id="IPR047858">
    <property type="entry name" value="FIGNL1_ATPase"/>
</dbReference>
<feature type="compositionally biased region" description="Polar residues" evidence="13">
    <location>
        <begin position="84"/>
        <end position="116"/>
    </location>
</feature>
<feature type="domain" description="AAA+ ATPase" evidence="14">
    <location>
        <begin position="416"/>
        <end position="552"/>
    </location>
</feature>
<evidence type="ECO:0000256" key="10">
    <source>
        <dbReference type="ARBA" id="ARBA00035694"/>
    </source>
</evidence>
<organism evidence="15">
    <name type="scientific">Darwinula stevensoni</name>
    <dbReference type="NCBI Taxonomy" id="69355"/>
    <lineage>
        <taxon>Eukaryota</taxon>
        <taxon>Metazoa</taxon>
        <taxon>Ecdysozoa</taxon>
        <taxon>Arthropoda</taxon>
        <taxon>Crustacea</taxon>
        <taxon>Oligostraca</taxon>
        <taxon>Ostracoda</taxon>
        <taxon>Podocopa</taxon>
        <taxon>Podocopida</taxon>
        <taxon>Darwinulocopina</taxon>
        <taxon>Darwinuloidea</taxon>
        <taxon>Darwinulidae</taxon>
        <taxon>Darwinula</taxon>
    </lineage>
</organism>
<evidence type="ECO:0000256" key="4">
    <source>
        <dbReference type="ARBA" id="ARBA00022723"/>
    </source>
</evidence>
<dbReference type="EMBL" id="CAJPEV010002115">
    <property type="protein sequence ID" value="CAG0895721.1"/>
    <property type="molecule type" value="Genomic_DNA"/>
</dbReference>
<dbReference type="GO" id="GO:0005634">
    <property type="term" value="C:nucleus"/>
    <property type="evidence" value="ECO:0007669"/>
    <property type="project" value="UniProtKB-SubCell"/>
</dbReference>
<dbReference type="GO" id="GO:0046872">
    <property type="term" value="F:metal ion binding"/>
    <property type="evidence" value="ECO:0007669"/>
    <property type="project" value="UniProtKB-KW"/>
</dbReference>
<dbReference type="Gene3D" id="1.10.8.60">
    <property type="match status" value="1"/>
</dbReference>
<evidence type="ECO:0000256" key="9">
    <source>
        <dbReference type="ARBA" id="ARBA00023242"/>
    </source>
</evidence>
<proteinExistence type="inferred from homology"/>
<evidence type="ECO:0000256" key="2">
    <source>
        <dbReference type="ARBA" id="ARBA00004123"/>
    </source>
</evidence>
<feature type="compositionally biased region" description="Basic residues" evidence="13">
    <location>
        <begin position="746"/>
        <end position="759"/>
    </location>
</feature>
<dbReference type="Pfam" id="PF09336">
    <property type="entry name" value="Vps4_C"/>
    <property type="match status" value="1"/>
</dbReference>
<dbReference type="InterPro" id="IPR027417">
    <property type="entry name" value="P-loop_NTPase"/>
</dbReference>
<dbReference type="GO" id="GO:0008568">
    <property type="term" value="F:microtubule severing ATPase activity"/>
    <property type="evidence" value="ECO:0007669"/>
    <property type="project" value="UniProtKB-ARBA"/>
</dbReference>
<feature type="region of interest" description="Disordered" evidence="13">
    <location>
        <begin position="740"/>
        <end position="761"/>
    </location>
</feature>
<keyword evidence="6" id="KW-0378">Hydrolase</keyword>
<dbReference type="SMART" id="SM00382">
    <property type="entry name" value="AAA"/>
    <property type="match status" value="1"/>
</dbReference>
<evidence type="ECO:0000256" key="7">
    <source>
        <dbReference type="ARBA" id="ARBA00022840"/>
    </source>
</evidence>
<dbReference type="AlphaFoldDB" id="A0A7R8XKY1"/>
<dbReference type="Pfam" id="PF00004">
    <property type="entry name" value="AAA"/>
    <property type="match status" value="1"/>
</dbReference>
<dbReference type="Gene3D" id="3.40.50.300">
    <property type="entry name" value="P-loop containing nucleotide triphosphate hydrolases"/>
    <property type="match status" value="1"/>
</dbReference>
<keyword evidence="8" id="KW-0460">Magnesium</keyword>
<dbReference type="InterPro" id="IPR015415">
    <property type="entry name" value="Spast_Vps4_C"/>
</dbReference>
<dbReference type="InterPro" id="IPR050304">
    <property type="entry name" value="MT-severing_AAA_ATPase"/>
</dbReference>
<dbReference type="SUPFAM" id="SSF52540">
    <property type="entry name" value="P-loop containing nucleoside triphosphate hydrolases"/>
    <property type="match status" value="1"/>
</dbReference>
<evidence type="ECO:0000256" key="13">
    <source>
        <dbReference type="SAM" id="MobiDB-lite"/>
    </source>
</evidence>
<evidence type="ECO:0000256" key="1">
    <source>
        <dbReference type="ARBA" id="ARBA00001946"/>
    </source>
</evidence>
<comment type="cofactor">
    <cofactor evidence="1">
        <name>Mg(2+)</name>
        <dbReference type="ChEBI" id="CHEBI:18420"/>
    </cofactor>
</comment>
<dbReference type="InterPro" id="IPR003593">
    <property type="entry name" value="AAA+_ATPase"/>
</dbReference>
<dbReference type="GO" id="GO:0000070">
    <property type="term" value="P:mitotic sister chromatid segregation"/>
    <property type="evidence" value="ECO:0007669"/>
    <property type="project" value="UniProtKB-ARBA"/>
</dbReference>
<name>A0A7R8XKY1_9CRUS</name>
<dbReference type="InterPro" id="IPR041569">
    <property type="entry name" value="AAA_lid_3"/>
</dbReference>
<keyword evidence="4" id="KW-0479">Metal-binding</keyword>
<dbReference type="PANTHER" id="PTHR23074:SF17">
    <property type="entry name" value="FIDGETIN-LIKE PROTEIN 1"/>
    <property type="match status" value="1"/>
</dbReference>
<reference evidence="15" key="1">
    <citation type="submission" date="2020-11" db="EMBL/GenBank/DDBJ databases">
        <authorList>
            <person name="Tran Van P."/>
        </authorList>
    </citation>
    <scope>NUCLEOTIDE SEQUENCE</scope>
</reference>
<evidence type="ECO:0000313" key="16">
    <source>
        <dbReference type="Proteomes" id="UP000677054"/>
    </source>
</evidence>
<dbReference type="FunFam" id="1.10.8.60:FF:000022">
    <property type="entry name" value="Fidgetin like 1"/>
    <property type="match status" value="1"/>
</dbReference>
<feature type="region of interest" description="Disordered" evidence="13">
    <location>
        <begin position="76"/>
        <end position="165"/>
    </location>
</feature>
<feature type="region of interest" description="Disordered" evidence="13">
    <location>
        <begin position="323"/>
        <end position="354"/>
    </location>
</feature>
<dbReference type="PROSITE" id="PS00674">
    <property type="entry name" value="AAA"/>
    <property type="match status" value="1"/>
</dbReference>
<dbReference type="FunFam" id="3.40.50.300:FF:000093">
    <property type="entry name" value="Fidgetin-like 1"/>
    <property type="match status" value="1"/>
</dbReference>
<evidence type="ECO:0000256" key="12">
    <source>
        <dbReference type="SAM" id="Coils"/>
    </source>
</evidence>
<dbReference type="GO" id="GO:0005524">
    <property type="term" value="F:ATP binding"/>
    <property type="evidence" value="ECO:0007669"/>
    <property type="project" value="UniProtKB-KW"/>
</dbReference>
<dbReference type="InterPro" id="IPR003960">
    <property type="entry name" value="ATPase_AAA_CS"/>
</dbReference>
<evidence type="ECO:0000259" key="14">
    <source>
        <dbReference type="SMART" id="SM00382"/>
    </source>
</evidence>
<evidence type="ECO:0000256" key="3">
    <source>
        <dbReference type="ARBA" id="ARBA00006914"/>
    </source>
</evidence>
<evidence type="ECO:0000256" key="5">
    <source>
        <dbReference type="ARBA" id="ARBA00022741"/>
    </source>
</evidence>
<comment type="catalytic activity">
    <reaction evidence="11">
        <text>ATP + H2O = ADP + phosphate + H(+)</text>
        <dbReference type="Rhea" id="RHEA:13065"/>
        <dbReference type="ChEBI" id="CHEBI:15377"/>
        <dbReference type="ChEBI" id="CHEBI:15378"/>
        <dbReference type="ChEBI" id="CHEBI:30616"/>
        <dbReference type="ChEBI" id="CHEBI:43474"/>
        <dbReference type="ChEBI" id="CHEBI:456216"/>
    </reaction>
</comment>